<comment type="similarity">
    <text evidence="1">Belongs to the NADH dehydrogenase family.</text>
</comment>
<dbReference type="InterPro" id="IPR054585">
    <property type="entry name" value="NDH2-like_C"/>
</dbReference>
<dbReference type="Proteomes" id="UP000030641">
    <property type="component" value="Unassembled WGS sequence"/>
</dbReference>
<keyword evidence="2" id="KW-0285">Flavoprotein</keyword>
<dbReference type="Pfam" id="PF22366">
    <property type="entry name" value="NDH2_C"/>
    <property type="match status" value="1"/>
</dbReference>
<dbReference type="PRINTS" id="PR00368">
    <property type="entry name" value="FADPNR"/>
</dbReference>
<sequence>MLVLRNASLSRNVGVARQHDSIAVAAGLRSLGQDAVSRRTSAGQLASRTQTRLFTKSIESSKGDRERVVVLGSGWAGYTLARDLDPKKYQVVVVSPRSYFVFTPLLASTSTGTLEFRTALEPVRSRRTKVEFFQGWADSVDFVTQKLTVEEAVENPWQAMALTGDGKEDQNSDQSQQEKKVKAKKGKLFEMSYDKLVVAVGCYSQTFGTPGVKENAYFLKDVGDARKIRNRMLSCFETASLPTTSEAMKKQLLNFAVVGGGPTGIEFSAELHDLISEDMARLYPELMQYYKITVYDVAEKVLSMFDDKLAKFAIERFTREGIDVKTSHHVKSLRRGAPKQLKEADDGDEIKDDASCYTLDLKEEGEVGVGMVVWSTGLMMNPFISKSLARPYTIPISSAAVEQKSDAKSWNISTHPRSGGIMTNDRLRIIMQPSAGTKEENNGRAIINNVYALGDCAIMENSAYPATAQVANQKARWLAKQLNRNTIDANAFTYKDLGIMAYVGNWNAIMQSSGGDVSGRVAWLIWRGAYLAKSVSWRNRILIPVYWFVNWVFGRDISRF</sequence>
<evidence type="ECO:0000256" key="1">
    <source>
        <dbReference type="ARBA" id="ARBA00005272"/>
    </source>
</evidence>
<organism evidence="8 9">
    <name type="scientific">Aureobasidium subglaciale (strain EXF-2481)</name>
    <name type="common">Aureobasidium pullulans var. subglaciale</name>
    <dbReference type="NCBI Taxonomy" id="1043005"/>
    <lineage>
        <taxon>Eukaryota</taxon>
        <taxon>Fungi</taxon>
        <taxon>Dikarya</taxon>
        <taxon>Ascomycota</taxon>
        <taxon>Pezizomycotina</taxon>
        <taxon>Dothideomycetes</taxon>
        <taxon>Dothideomycetidae</taxon>
        <taxon>Dothideales</taxon>
        <taxon>Saccotheciaceae</taxon>
        <taxon>Aureobasidium</taxon>
    </lineage>
</organism>
<proteinExistence type="inferred from homology"/>
<gene>
    <name evidence="8" type="ORF">AUEXF2481DRAFT_428021</name>
</gene>
<dbReference type="PANTHER" id="PTHR43706:SF17">
    <property type="entry name" value="NADH DEHYDROGENASE (EUROFUNG)"/>
    <property type="match status" value="1"/>
</dbReference>
<name>A0A074Y3G3_AURSE</name>
<evidence type="ECO:0000256" key="2">
    <source>
        <dbReference type="ARBA" id="ARBA00022630"/>
    </source>
</evidence>
<dbReference type="AlphaFoldDB" id="A0A074Y3G3"/>
<keyword evidence="9" id="KW-1185">Reference proteome</keyword>
<reference evidence="8 9" key="1">
    <citation type="journal article" date="2014" name="BMC Genomics">
        <title>Genome sequencing of four Aureobasidium pullulans varieties: biotechnological potential, stress tolerance, and description of new species.</title>
        <authorList>
            <person name="Gostin Ar C."/>
            <person name="Ohm R.A."/>
            <person name="Kogej T."/>
            <person name="Sonjak S."/>
            <person name="Turk M."/>
            <person name="Zajc J."/>
            <person name="Zalar P."/>
            <person name="Grube M."/>
            <person name="Sun H."/>
            <person name="Han J."/>
            <person name="Sharma A."/>
            <person name="Chiniquy J."/>
            <person name="Ngan C.Y."/>
            <person name="Lipzen A."/>
            <person name="Barry K."/>
            <person name="Grigoriev I.V."/>
            <person name="Gunde-Cimerman N."/>
        </authorList>
    </citation>
    <scope>NUCLEOTIDE SEQUENCE [LARGE SCALE GENOMIC DNA]</scope>
    <source>
        <strain evidence="8 9">EXF-2481</strain>
    </source>
</reference>
<dbReference type="GO" id="GO:0005739">
    <property type="term" value="C:mitochondrion"/>
    <property type="evidence" value="ECO:0007669"/>
    <property type="project" value="TreeGrafter"/>
</dbReference>
<dbReference type="InterPro" id="IPR023753">
    <property type="entry name" value="FAD/NAD-binding_dom"/>
</dbReference>
<evidence type="ECO:0000256" key="4">
    <source>
        <dbReference type="ARBA" id="ARBA00023002"/>
    </source>
</evidence>
<evidence type="ECO:0000256" key="3">
    <source>
        <dbReference type="ARBA" id="ARBA00022827"/>
    </source>
</evidence>
<dbReference type="HOGENOM" id="CLU_021377_1_2_1"/>
<dbReference type="SUPFAM" id="SSF51905">
    <property type="entry name" value="FAD/NAD(P)-binding domain"/>
    <property type="match status" value="2"/>
</dbReference>
<feature type="domain" description="External alternative NADH-ubiquinone oxidoreductase-like C-terminal" evidence="7">
    <location>
        <begin position="498"/>
        <end position="556"/>
    </location>
</feature>
<protein>
    <submittedName>
        <fullName evidence="8">Uncharacterized protein</fullName>
    </submittedName>
</protein>
<keyword evidence="3" id="KW-0274">FAD</keyword>
<dbReference type="InterPro" id="IPR045024">
    <property type="entry name" value="NDH-2"/>
</dbReference>
<evidence type="ECO:0000313" key="8">
    <source>
        <dbReference type="EMBL" id="KEQ92338.1"/>
    </source>
</evidence>
<dbReference type="Pfam" id="PF07992">
    <property type="entry name" value="Pyr_redox_2"/>
    <property type="match status" value="1"/>
</dbReference>
<dbReference type="EMBL" id="KL584771">
    <property type="protein sequence ID" value="KEQ92338.1"/>
    <property type="molecule type" value="Genomic_DNA"/>
</dbReference>
<dbReference type="STRING" id="1043005.A0A074Y3G3"/>
<dbReference type="GO" id="GO:0003954">
    <property type="term" value="F:NADH dehydrogenase activity"/>
    <property type="evidence" value="ECO:0007669"/>
    <property type="project" value="InterPro"/>
</dbReference>
<keyword evidence="5" id="KW-0520">NAD</keyword>
<evidence type="ECO:0000313" key="9">
    <source>
        <dbReference type="Proteomes" id="UP000030641"/>
    </source>
</evidence>
<evidence type="ECO:0000259" key="6">
    <source>
        <dbReference type="Pfam" id="PF07992"/>
    </source>
</evidence>
<dbReference type="OrthoDB" id="9992747at2759"/>
<keyword evidence="4" id="KW-0560">Oxidoreductase</keyword>
<dbReference type="OMA" id="DHCIFLD"/>
<evidence type="ECO:0000256" key="5">
    <source>
        <dbReference type="ARBA" id="ARBA00023027"/>
    </source>
</evidence>
<accession>A0A074Y3G3</accession>
<dbReference type="PANTHER" id="PTHR43706">
    <property type="entry name" value="NADH DEHYDROGENASE"/>
    <property type="match status" value="1"/>
</dbReference>
<dbReference type="InParanoid" id="A0A074Y3G3"/>
<dbReference type="InterPro" id="IPR036188">
    <property type="entry name" value="FAD/NAD-bd_sf"/>
</dbReference>
<dbReference type="RefSeq" id="XP_013340895.1">
    <property type="nucleotide sequence ID" value="XM_013485441.1"/>
</dbReference>
<evidence type="ECO:0000259" key="7">
    <source>
        <dbReference type="Pfam" id="PF22366"/>
    </source>
</evidence>
<dbReference type="Gene3D" id="3.50.50.100">
    <property type="match status" value="1"/>
</dbReference>
<feature type="domain" description="FAD/NAD(P)-binding" evidence="6">
    <location>
        <begin position="67"/>
        <end position="382"/>
    </location>
</feature>
<dbReference type="GeneID" id="25367235"/>